<feature type="domain" description="TonB-dependent receptor plug" evidence="10">
    <location>
        <begin position="246"/>
        <end position="365"/>
    </location>
</feature>
<dbReference type="NCBIfam" id="TIGR04056">
    <property type="entry name" value="OMP_RagA_SusC"/>
    <property type="match status" value="1"/>
</dbReference>
<dbReference type="GO" id="GO:0009279">
    <property type="term" value="C:cell outer membrane"/>
    <property type="evidence" value="ECO:0007669"/>
    <property type="project" value="UniProtKB-SubCell"/>
</dbReference>
<dbReference type="InterPro" id="IPR036942">
    <property type="entry name" value="Beta-barrel_TonB_sf"/>
</dbReference>
<evidence type="ECO:0000313" key="12">
    <source>
        <dbReference type="Proteomes" id="UP000192756"/>
    </source>
</evidence>
<keyword evidence="4 7" id="KW-0812">Transmembrane</keyword>
<keyword evidence="6 7" id="KW-0998">Cell outer membrane</keyword>
<gene>
    <name evidence="11" type="ORF">SAMN04488524_4189</name>
</gene>
<comment type="similarity">
    <text evidence="7">Belongs to the TonB-dependent receptor family.</text>
</comment>
<dbReference type="AlphaFoldDB" id="A0A1W2DX51"/>
<comment type="subcellular location">
    <subcellularLocation>
        <location evidence="1 7">Cell outer membrane</location>
        <topology evidence="1 7">Multi-pass membrane protein</topology>
    </subcellularLocation>
</comment>
<keyword evidence="5 7" id="KW-0472">Membrane</keyword>
<feature type="domain" description="Secretin/TonB short N-terminal" evidence="9">
    <location>
        <begin position="92"/>
        <end position="141"/>
    </location>
</feature>
<proteinExistence type="inferred from homology"/>
<dbReference type="NCBIfam" id="TIGR04057">
    <property type="entry name" value="SusC_RagA_signa"/>
    <property type="match status" value="1"/>
</dbReference>
<dbReference type="Gene3D" id="3.55.50.30">
    <property type="match status" value="1"/>
</dbReference>
<evidence type="ECO:0000256" key="4">
    <source>
        <dbReference type="ARBA" id="ARBA00022692"/>
    </source>
</evidence>
<evidence type="ECO:0000313" key="11">
    <source>
        <dbReference type="EMBL" id="SMD02019.1"/>
    </source>
</evidence>
<evidence type="ECO:0000256" key="3">
    <source>
        <dbReference type="ARBA" id="ARBA00022452"/>
    </source>
</evidence>
<dbReference type="SUPFAM" id="SSF56935">
    <property type="entry name" value="Porins"/>
    <property type="match status" value="1"/>
</dbReference>
<name>A0A1W2DX51_9SPHI</name>
<evidence type="ECO:0000256" key="5">
    <source>
        <dbReference type="ARBA" id="ARBA00023136"/>
    </source>
</evidence>
<dbReference type="InterPro" id="IPR011662">
    <property type="entry name" value="Secretin/TonB_short_N"/>
</dbReference>
<evidence type="ECO:0000256" key="1">
    <source>
        <dbReference type="ARBA" id="ARBA00004571"/>
    </source>
</evidence>
<reference evidence="12" key="1">
    <citation type="submission" date="2017-04" db="EMBL/GenBank/DDBJ databases">
        <authorList>
            <person name="Varghese N."/>
            <person name="Submissions S."/>
        </authorList>
    </citation>
    <scope>NUCLEOTIDE SEQUENCE [LARGE SCALE GENOMIC DNA]</scope>
    <source>
        <strain evidence="12">DSM 12126</strain>
    </source>
</reference>
<protein>
    <submittedName>
        <fullName evidence="11">TonB-linked outer membrane protein, SusC/RagA family</fullName>
    </submittedName>
</protein>
<dbReference type="Pfam" id="PF07660">
    <property type="entry name" value="STN"/>
    <property type="match status" value="1"/>
</dbReference>
<accession>A0A1W2DX51</accession>
<keyword evidence="2 7" id="KW-0813">Transport</keyword>
<dbReference type="Gene3D" id="2.60.40.1120">
    <property type="entry name" value="Carboxypeptidase-like, regulatory domain"/>
    <property type="match status" value="1"/>
</dbReference>
<dbReference type="Gene3D" id="2.170.130.10">
    <property type="entry name" value="TonB-dependent receptor, plug domain"/>
    <property type="match status" value="1"/>
</dbReference>
<evidence type="ECO:0000256" key="8">
    <source>
        <dbReference type="SAM" id="Phobius"/>
    </source>
</evidence>
<dbReference type="InterPro" id="IPR023996">
    <property type="entry name" value="TonB-dep_OMP_SusC/RagA"/>
</dbReference>
<feature type="transmembrane region" description="Helical" evidence="8">
    <location>
        <begin position="43"/>
        <end position="67"/>
    </location>
</feature>
<dbReference type="Pfam" id="PF07715">
    <property type="entry name" value="Plug"/>
    <property type="match status" value="1"/>
</dbReference>
<dbReference type="Pfam" id="PF13715">
    <property type="entry name" value="CarbopepD_reg_2"/>
    <property type="match status" value="1"/>
</dbReference>
<dbReference type="STRING" id="151894.SAMN04488524_4189"/>
<sequence>MAELTPKNNFAKSFNRINPNLNESMKLNAFYLGMLRLWLPNKLLLIMRLIIIMLFASLMQVSAAGFAQRLTYAKKNATLEQVFQEIEKQTGFQVLYSNQKVNDAKKLDVDFRNSSVKEILDFCLKNEALTYKIEQKTILIKEKDPVVQIRMPIFPTEIRGQVTDAKKQPMAGVNIQVKGKRTGVISDGEGRYNIKVDDADVLVFSMVGFKPQEIAVKGMQLLNVTLLEDVGELEQLVITGYGKKKVSELTGALATVKGEDLRNVASASIVQNLKGKLAGLIVSDVGGDPASASSLNVRGVGSLGGTSSTQPLVVIDGLIQDMSNISSVAGAANILNLSPNDVESVTLLKDAASTALYGSRAANGVLVITTKTGAGLRSGKPQLNMEANYSWENPTFGKFRMMNSAERYELLSQAYTNDYKNQNPTKTDAEVQAYLATVMPDKTDALSHDTDWMREGYRTGQIQRYNLSMAGASEKFSYYGAATYHRERPIAVTDKFERYSIRVNTEYKPTSKLTINTGFNALYSPTQNSGLSNYRGALYKMMPWDYPKNADGSYRLGGSNEANWYSKGAFNPLYSTQEGFNYRYDKAYMGGLDARVSYSFNPWLEISSSNRITLTSSKNGFYVDPLDLASGRPGGSYSRNLTQNLNYITSNLLTFNKEFGLHQVKGLAGFEFNNVRNEVTGGSTTNITSGLFSLSQGTFQGISESIAEVSYLSYLSEANYSYDNKYFVSGSFRRDGSSKFGINNKYGNFYSVGGSWTVSNEAFLKHNKTLTNLRLRASHGTTGNADPVGAYSIYGVYNFITGTSQYDGKPGIVPGANDNNPDLHWEVQRMNNIGLNIGLWNRLNLAIDLYDKANTNILRTVQAPISSGVSGVVKNIGKVSNKGIELDLNSLNIDGKVKWTTNLNLAFNRNKVLYLTDVPSILPTTGGFVIAPGYAIGTIYGIVYKGADPDSGKPSYEVRNADGSKGSTLNIKEATLQILDSQQPDFSGGISNSVNYKGFTLSVLANFITGLKVNNDLRGYIFGPLEIDGASKTVNNTALPAGQTRWQKKGDIAFAPAATLNGYPEANGYTTTRFIDNASFFRLRNVRLTYDLPSNWLNKAKIGKASFFVAADNVFTITKFTGLDPEVGGGSFENSAKYPINRKITLGLNMTL</sequence>
<dbReference type="EMBL" id="FWXT01000004">
    <property type="protein sequence ID" value="SMD02019.1"/>
    <property type="molecule type" value="Genomic_DNA"/>
</dbReference>
<dbReference type="InterPro" id="IPR008969">
    <property type="entry name" value="CarboxyPept-like_regulatory"/>
</dbReference>
<organism evidence="11 12">
    <name type="scientific">Pedobacter africanus</name>
    <dbReference type="NCBI Taxonomy" id="151894"/>
    <lineage>
        <taxon>Bacteria</taxon>
        <taxon>Pseudomonadati</taxon>
        <taxon>Bacteroidota</taxon>
        <taxon>Sphingobacteriia</taxon>
        <taxon>Sphingobacteriales</taxon>
        <taxon>Sphingobacteriaceae</taxon>
        <taxon>Pedobacter</taxon>
    </lineage>
</organism>
<evidence type="ECO:0000256" key="7">
    <source>
        <dbReference type="PROSITE-ProRule" id="PRU01360"/>
    </source>
</evidence>
<dbReference type="Gene3D" id="2.40.170.20">
    <property type="entry name" value="TonB-dependent receptor, beta-barrel domain"/>
    <property type="match status" value="1"/>
</dbReference>
<dbReference type="Proteomes" id="UP000192756">
    <property type="component" value="Unassembled WGS sequence"/>
</dbReference>
<dbReference type="InterPro" id="IPR023997">
    <property type="entry name" value="TonB-dep_OMP_SusC/RagA_CS"/>
</dbReference>
<dbReference type="InterPro" id="IPR039426">
    <property type="entry name" value="TonB-dep_rcpt-like"/>
</dbReference>
<keyword evidence="8" id="KW-1133">Transmembrane helix</keyword>
<keyword evidence="3 7" id="KW-1134">Transmembrane beta strand</keyword>
<keyword evidence="12" id="KW-1185">Reference proteome</keyword>
<evidence type="ECO:0000256" key="2">
    <source>
        <dbReference type="ARBA" id="ARBA00022448"/>
    </source>
</evidence>
<dbReference type="SUPFAM" id="SSF49464">
    <property type="entry name" value="Carboxypeptidase regulatory domain-like"/>
    <property type="match status" value="1"/>
</dbReference>
<dbReference type="InterPro" id="IPR012910">
    <property type="entry name" value="Plug_dom"/>
</dbReference>
<evidence type="ECO:0000259" key="9">
    <source>
        <dbReference type="Pfam" id="PF07660"/>
    </source>
</evidence>
<evidence type="ECO:0000256" key="6">
    <source>
        <dbReference type="ARBA" id="ARBA00023237"/>
    </source>
</evidence>
<evidence type="ECO:0000259" key="10">
    <source>
        <dbReference type="Pfam" id="PF07715"/>
    </source>
</evidence>
<dbReference type="PROSITE" id="PS52016">
    <property type="entry name" value="TONB_DEPENDENT_REC_3"/>
    <property type="match status" value="1"/>
</dbReference>
<dbReference type="InterPro" id="IPR037066">
    <property type="entry name" value="Plug_dom_sf"/>
</dbReference>